<keyword evidence="2" id="KW-0808">Transferase</keyword>
<dbReference type="AlphaFoldDB" id="A0A345JPC6"/>
<dbReference type="RefSeq" id="WP_071628469.1">
    <property type="nucleotide sequence ID" value="NZ_CP022375.1"/>
</dbReference>
<dbReference type="GO" id="GO:0016757">
    <property type="term" value="F:glycosyltransferase activity"/>
    <property type="evidence" value="ECO:0007669"/>
    <property type="project" value="InterPro"/>
</dbReference>
<dbReference type="Gene3D" id="3.40.50.2000">
    <property type="entry name" value="Glycogen Phosphorylase B"/>
    <property type="match status" value="2"/>
</dbReference>
<keyword evidence="3" id="KW-1185">Reference proteome</keyword>
<feature type="domain" description="Glycosyl transferase family 1" evidence="1">
    <location>
        <begin position="142"/>
        <end position="276"/>
    </location>
</feature>
<protein>
    <submittedName>
        <fullName evidence="2">Glycosyltransferase family 4 protein</fullName>
    </submittedName>
</protein>
<dbReference type="SUPFAM" id="SSF53756">
    <property type="entry name" value="UDP-Glycosyltransferase/glycogen phosphorylase"/>
    <property type="match status" value="1"/>
</dbReference>
<name>A0A345JPC6_9GAMM</name>
<gene>
    <name evidence="2" type="ORF">CGC43_00480</name>
</gene>
<reference evidence="2 3" key="1">
    <citation type="submission" date="2017-07" db="EMBL/GenBank/DDBJ databases">
        <title>Complete genome sequences and comparative analysis of the novel pathogen Francisella opportunistica.</title>
        <authorList>
            <person name="Dietrich E.A."/>
            <person name="Kingry L.C."/>
            <person name="Petersen J.M."/>
        </authorList>
    </citation>
    <scope>NUCLEOTIDE SEQUENCE [LARGE SCALE GENOMIC DNA]</scope>
    <source>
        <strain evidence="2 3">14-2155</strain>
    </source>
</reference>
<dbReference type="PANTHER" id="PTHR45947">
    <property type="entry name" value="SULFOQUINOVOSYL TRANSFERASE SQD2"/>
    <property type="match status" value="1"/>
</dbReference>
<dbReference type="CDD" id="cd03802">
    <property type="entry name" value="GT4_AviGT4-like"/>
    <property type="match status" value="1"/>
</dbReference>
<organism evidence="2 3">
    <name type="scientific">Francisella opportunistica</name>
    <dbReference type="NCBI Taxonomy" id="2016517"/>
    <lineage>
        <taxon>Bacteria</taxon>
        <taxon>Pseudomonadati</taxon>
        <taxon>Pseudomonadota</taxon>
        <taxon>Gammaproteobacteria</taxon>
        <taxon>Thiotrichales</taxon>
        <taxon>Francisellaceae</taxon>
        <taxon>Francisella</taxon>
    </lineage>
</organism>
<dbReference type="PANTHER" id="PTHR45947:SF3">
    <property type="entry name" value="SULFOQUINOVOSYL TRANSFERASE SQD2"/>
    <property type="match status" value="1"/>
</dbReference>
<dbReference type="InterPro" id="IPR001296">
    <property type="entry name" value="Glyco_trans_1"/>
</dbReference>
<evidence type="ECO:0000313" key="2">
    <source>
        <dbReference type="EMBL" id="AXH29172.1"/>
    </source>
</evidence>
<dbReference type="Pfam" id="PF00534">
    <property type="entry name" value="Glycos_transf_1"/>
    <property type="match status" value="1"/>
</dbReference>
<dbReference type="OrthoDB" id="9802524at2"/>
<dbReference type="Proteomes" id="UP000253862">
    <property type="component" value="Chromosome"/>
</dbReference>
<evidence type="ECO:0000259" key="1">
    <source>
        <dbReference type="Pfam" id="PF00534"/>
    </source>
</evidence>
<dbReference type="EMBL" id="CP022375">
    <property type="protein sequence ID" value="AXH29172.1"/>
    <property type="molecule type" value="Genomic_DNA"/>
</dbReference>
<dbReference type="InterPro" id="IPR050194">
    <property type="entry name" value="Glycosyltransferase_grp1"/>
</dbReference>
<evidence type="ECO:0000313" key="3">
    <source>
        <dbReference type="Proteomes" id="UP000253862"/>
    </source>
</evidence>
<sequence>MNIAQVCPAVIPVNNYGGTERVIYWLSGALAELGHQVLLIAPKGSYHENTNVKIIECEDFTNIATVVPQNIDIVHIHDLNYIDQVKSFNWLLTIHGNDKKKVFNNPYPQNIVGISRNHAVAHNLRHYVYNGVDSREFIFSPQKQDHFLFFSKVSYRAKGVDQAIKICCKSGVKLEIYGGDRKKLIRNPKSFLLSFKKDINIKGYASGEKKAQAFSQAKALLFPIQWSEPFGLVMVEAMMSGTPVIALNRGSVSEVVSFESGFVVNYLEQMVDAISKIDTIDPYKCRQYAIANFDISVCAKNYVKEYERVIAATCKK</sequence>
<accession>A0A345JPC6</accession>
<proteinExistence type="predicted"/>
<dbReference type="KEGG" id="foo:CGC45_00480"/>